<dbReference type="GO" id="GO:0051539">
    <property type="term" value="F:4 iron, 4 sulfur cluster binding"/>
    <property type="evidence" value="ECO:0007669"/>
    <property type="project" value="UniProtKB-KW"/>
</dbReference>
<keyword evidence="12" id="KW-0540">Nuclease</keyword>
<proteinExistence type="inferred from homology"/>
<organism evidence="12 13">
    <name type="scientific">Candidatus Syntrophocurvum alkaliphilum</name>
    <dbReference type="NCBI Taxonomy" id="2293317"/>
    <lineage>
        <taxon>Bacteria</taxon>
        <taxon>Bacillati</taxon>
        <taxon>Bacillota</taxon>
        <taxon>Clostridia</taxon>
        <taxon>Eubacteriales</taxon>
        <taxon>Syntrophomonadaceae</taxon>
        <taxon>Candidatus Syntrophocurvum</taxon>
    </lineage>
</organism>
<dbReference type="CDD" id="cd00056">
    <property type="entry name" value="ENDO3c"/>
    <property type="match status" value="1"/>
</dbReference>
<dbReference type="SMART" id="SM00478">
    <property type="entry name" value="ENDO3c"/>
    <property type="match status" value="1"/>
</dbReference>
<dbReference type="InterPro" id="IPR011257">
    <property type="entry name" value="DNA_glycosylase"/>
</dbReference>
<dbReference type="Proteomes" id="UP000426444">
    <property type="component" value="Chromosome"/>
</dbReference>
<keyword evidence="8" id="KW-0411">Iron-sulfur</keyword>
<keyword evidence="5" id="KW-0227">DNA damage</keyword>
<evidence type="ECO:0000313" key="13">
    <source>
        <dbReference type="Proteomes" id="UP000426444"/>
    </source>
</evidence>
<dbReference type="AlphaFoldDB" id="A0A6I6DEI5"/>
<keyword evidence="4" id="KW-0479">Metal-binding</keyword>
<keyword evidence="3" id="KW-0004">4Fe-4S</keyword>
<evidence type="ECO:0000256" key="7">
    <source>
        <dbReference type="ARBA" id="ARBA00023004"/>
    </source>
</evidence>
<evidence type="ECO:0000256" key="1">
    <source>
        <dbReference type="ARBA" id="ARBA00001966"/>
    </source>
</evidence>
<dbReference type="EC" id="4.2.99.18" evidence="12"/>
<evidence type="ECO:0000256" key="6">
    <source>
        <dbReference type="ARBA" id="ARBA00022801"/>
    </source>
</evidence>
<dbReference type="PIRSF" id="PIRSF001435">
    <property type="entry name" value="Nth"/>
    <property type="match status" value="1"/>
</dbReference>
<feature type="domain" description="HhH-GPD" evidence="11">
    <location>
        <begin position="40"/>
        <end position="199"/>
    </location>
</feature>
<evidence type="ECO:0000256" key="5">
    <source>
        <dbReference type="ARBA" id="ARBA00022763"/>
    </source>
</evidence>
<evidence type="ECO:0000256" key="2">
    <source>
        <dbReference type="ARBA" id="ARBA00008343"/>
    </source>
</evidence>
<keyword evidence="6" id="KW-0378">Hydrolase</keyword>
<keyword evidence="10" id="KW-0326">Glycosidase</keyword>
<keyword evidence="12" id="KW-0456">Lyase</keyword>
<evidence type="ECO:0000259" key="11">
    <source>
        <dbReference type="SMART" id="SM00478"/>
    </source>
</evidence>
<dbReference type="Gene3D" id="1.10.340.30">
    <property type="entry name" value="Hypothetical protein, domain 2"/>
    <property type="match status" value="1"/>
</dbReference>
<comment type="similarity">
    <text evidence="2">Belongs to the Nth/MutY family.</text>
</comment>
<dbReference type="GO" id="GO:0140078">
    <property type="term" value="F:class I DNA-(apurinic or apyrimidinic site) endonuclease activity"/>
    <property type="evidence" value="ECO:0007669"/>
    <property type="project" value="UniProtKB-EC"/>
</dbReference>
<dbReference type="GO" id="GO:0006284">
    <property type="term" value="P:base-excision repair"/>
    <property type="evidence" value="ECO:0007669"/>
    <property type="project" value="InterPro"/>
</dbReference>
<keyword evidence="13" id="KW-1185">Reference proteome</keyword>
<dbReference type="KEGG" id="salq:SYNTR_0529"/>
<dbReference type="InterPro" id="IPR004035">
    <property type="entry name" value="Endouclease-III_FeS-bd_BS"/>
</dbReference>
<keyword evidence="7" id="KW-0408">Iron</keyword>
<reference evidence="13" key="1">
    <citation type="journal article" date="2019" name="Microbiology">
        <title>Complete Genome Sequence of an Uncultured Bacterium of the Candidate Phylum Bipolaricaulota.</title>
        <authorList>
            <person name="Kadnikov V.V."/>
            <person name="Mardanov A.V."/>
            <person name="Beletsky A.V."/>
            <person name="Frank Y.A."/>
            <person name="Karnachuk O.V."/>
            <person name="Ravin N.V."/>
        </authorList>
    </citation>
    <scope>NUCLEOTIDE SEQUENCE [LARGE SCALE GENOMIC DNA]</scope>
</reference>
<dbReference type="PANTHER" id="PTHR10359:SF19">
    <property type="entry name" value="DNA REPAIR GLYCOSYLASE MJ1434-RELATED"/>
    <property type="match status" value="1"/>
</dbReference>
<evidence type="ECO:0000256" key="8">
    <source>
        <dbReference type="ARBA" id="ARBA00023014"/>
    </source>
</evidence>
<dbReference type="RefSeq" id="WP_197079164.1">
    <property type="nucleotide sequence ID" value="NZ_CP046457.1"/>
</dbReference>
<dbReference type="InterPro" id="IPR023170">
    <property type="entry name" value="HhH_base_excis_C"/>
</dbReference>
<dbReference type="PROSITE" id="PS00764">
    <property type="entry name" value="ENDONUCLEASE_III_1"/>
    <property type="match status" value="1"/>
</dbReference>
<dbReference type="GO" id="GO:0016798">
    <property type="term" value="F:hydrolase activity, acting on glycosyl bonds"/>
    <property type="evidence" value="ECO:0007669"/>
    <property type="project" value="UniProtKB-KW"/>
</dbReference>
<evidence type="ECO:0000256" key="4">
    <source>
        <dbReference type="ARBA" id="ARBA00022723"/>
    </source>
</evidence>
<accession>A0A6I6DEI5</accession>
<protein>
    <submittedName>
        <fullName evidence="12">Endonuclease III</fullName>
        <ecNumber evidence="12">4.2.99.18</ecNumber>
    </submittedName>
</protein>
<sequence length="223" mass="25812">MLSNNEKLLMQIYNSLLGHFGPQEWWPAESKLEIIIGAILTQAVAWRNVEKAINNLKNKNLIDAHKLLDIEEEELALLIKPALYNYQKAKKIKVFMNYLIDNYDGNLDLMFNNSLHKLRNELLSIWGIGEETADSILLYAGNYPIFVVDAYTKRIFYRVSLTSEKISYKEMQQFLQQNLQPSVEVYNEYHALIVSLGAVYCKKKNPLCNSCPIIKNCKFQKGK</sequence>
<dbReference type="InterPro" id="IPR003265">
    <property type="entry name" value="HhH-GPD_domain"/>
</dbReference>
<name>A0A6I6DEI5_9FIRM</name>
<gene>
    <name evidence="12" type="ORF">SYNTR_0529</name>
</gene>
<evidence type="ECO:0000256" key="9">
    <source>
        <dbReference type="ARBA" id="ARBA00023204"/>
    </source>
</evidence>
<keyword evidence="12" id="KW-0255">Endonuclease</keyword>
<dbReference type="EMBL" id="CP046457">
    <property type="protein sequence ID" value="QGT99122.1"/>
    <property type="molecule type" value="Genomic_DNA"/>
</dbReference>
<dbReference type="PANTHER" id="PTHR10359">
    <property type="entry name" value="A/G-SPECIFIC ADENINE GLYCOSYLASE/ENDONUCLEASE III"/>
    <property type="match status" value="1"/>
</dbReference>
<comment type="cofactor">
    <cofactor evidence="1">
        <name>[4Fe-4S] cluster</name>
        <dbReference type="ChEBI" id="CHEBI:49883"/>
    </cofactor>
</comment>
<dbReference type="Gene3D" id="1.10.1670.10">
    <property type="entry name" value="Helix-hairpin-Helix base-excision DNA repair enzymes (C-terminal)"/>
    <property type="match status" value="1"/>
</dbReference>
<evidence type="ECO:0000313" key="12">
    <source>
        <dbReference type="EMBL" id="QGT99122.1"/>
    </source>
</evidence>
<dbReference type="Pfam" id="PF00730">
    <property type="entry name" value="HhH-GPD"/>
    <property type="match status" value="1"/>
</dbReference>
<dbReference type="GO" id="GO:0046872">
    <property type="term" value="F:metal ion binding"/>
    <property type="evidence" value="ECO:0007669"/>
    <property type="project" value="UniProtKB-KW"/>
</dbReference>
<keyword evidence="9" id="KW-0234">DNA repair</keyword>
<dbReference type="SUPFAM" id="SSF48150">
    <property type="entry name" value="DNA-glycosylase"/>
    <property type="match status" value="1"/>
</dbReference>
<evidence type="ECO:0000256" key="10">
    <source>
        <dbReference type="ARBA" id="ARBA00023295"/>
    </source>
</evidence>
<evidence type="ECO:0000256" key="3">
    <source>
        <dbReference type="ARBA" id="ARBA00022485"/>
    </source>
</evidence>